<feature type="compositionally biased region" description="Low complexity" evidence="1">
    <location>
        <begin position="181"/>
        <end position="198"/>
    </location>
</feature>
<dbReference type="EMBL" id="MNAD01001619">
    <property type="protein sequence ID" value="OJT03342.1"/>
    <property type="molecule type" value="Genomic_DNA"/>
</dbReference>
<gene>
    <name evidence="2" type="ORF">TRAPUB_6120</name>
</gene>
<accession>A0A1M2V6Y4</accession>
<feature type="region of interest" description="Disordered" evidence="1">
    <location>
        <begin position="77"/>
        <end position="136"/>
    </location>
</feature>
<name>A0A1M2V6Y4_TRAPU</name>
<organism evidence="2 3">
    <name type="scientific">Trametes pubescens</name>
    <name type="common">White-rot fungus</name>
    <dbReference type="NCBI Taxonomy" id="154538"/>
    <lineage>
        <taxon>Eukaryota</taxon>
        <taxon>Fungi</taxon>
        <taxon>Dikarya</taxon>
        <taxon>Basidiomycota</taxon>
        <taxon>Agaricomycotina</taxon>
        <taxon>Agaricomycetes</taxon>
        <taxon>Polyporales</taxon>
        <taxon>Polyporaceae</taxon>
        <taxon>Trametes</taxon>
    </lineage>
</organism>
<evidence type="ECO:0000256" key="1">
    <source>
        <dbReference type="SAM" id="MobiDB-lite"/>
    </source>
</evidence>
<feature type="compositionally biased region" description="Pro residues" evidence="1">
    <location>
        <begin position="106"/>
        <end position="115"/>
    </location>
</feature>
<evidence type="ECO:0000313" key="3">
    <source>
        <dbReference type="Proteomes" id="UP000184267"/>
    </source>
</evidence>
<dbReference type="STRING" id="154538.A0A1M2V6Y4"/>
<keyword evidence="3" id="KW-1185">Reference proteome</keyword>
<reference evidence="2 3" key="1">
    <citation type="submission" date="2016-10" db="EMBL/GenBank/DDBJ databases">
        <title>Genome sequence of the basidiomycete white-rot fungus Trametes pubescens.</title>
        <authorList>
            <person name="Makela M.R."/>
            <person name="Granchi Z."/>
            <person name="Peng M."/>
            <person name="De Vries R.P."/>
            <person name="Grigoriev I."/>
            <person name="Riley R."/>
            <person name="Hilden K."/>
        </authorList>
    </citation>
    <scope>NUCLEOTIDE SEQUENCE [LARGE SCALE GENOMIC DNA]</scope>
    <source>
        <strain evidence="2 3">FBCC735</strain>
    </source>
</reference>
<feature type="compositionally biased region" description="Polar residues" evidence="1">
    <location>
        <begin position="80"/>
        <end position="98"/>
    </location>
</feature>
<evidence type="ECO:0000313" key="2">
    <source>
        <dbReference type="EMBL" id="OJT03342.1"/>
    </source>
</evidence>
<feature type="compositionally biased region" description="Gly residues" evidence="1">
    <location>
        <begin position="10"/>
        <end position="24"/>
    </location>
</feature>
<protein>
    <submittedName>
        <fullName evidence="2">Uncharacterized protein</fullName>
    </submittedName>
</protein>
<dbReference type="Proteomes" id="UP000184267">
    <property type="component" value="Unassembled WGS sequence"/>
</dbReference>
<feature type="region of interest" description="Disordered" evidence="1">
    <location>
        <begin position="174"/>
        <end position="227"/>
    </location>
</feature>
<feature type="compositionally biased region" description="Acidic residues" evidence="1">
    <location>
        <begin position="282"/>
        <end position="291"/>
    </location>
</feature>
<feature type="region of interest" description="Disordered" evidence="1">
    <location>
        <begin position="254"/>
        <end position="305"/>
    </location>
</feature>
<dbReference type="AlphaFoldDB" id="A0A1M2V6Y4"/>
<feature type="region of interest" description="Disordered" evidence="1">
    <location>
        <begin position="1"/>
        <end position="52"/>
    </location>
</feature>
<comment type="caution">
    <text evidence="2">The sequence shown here is derived from an EMBL/GenBank/DDBJ whole genome shotgun (WGS) entry which is preliminary data.</text>
</comment>
<sequence>MGAVRVRAGDGSGRGKSGCGGCGQGTSVRQNTDEKDAKLGASECGRGENRAWDPLRRRAIEIAFYLDSAQRIWGVPPAASRTSESGRASPESFPSSPIQRLIKCLQPPPSPSHRPPPPRRRKGCTPPPPMFAQQALHPFALPTPAFAAKDAPPTLYLHQQRTVEVIQLIEVPAPPPRSHISSFASSSFASSSYDSSESSSEEDESVCSSYCSSEEDADADADMNQAPVYDDTYKTRYNRVLAWREGFAKVFDDDDELSMPVPPPSPVSSSPSSSRKRKADSDVEFDSDDDASSQSSKRSRSLCPLERPAWSQRRLSAHSCPACDAGFTTLESLQQHGRELAANDACREAVQYGFEP</sequence>
<dbReference type="OrthoDB" id="3256870at2759"/>
<proteinExistence type="predicted"/>